<organism evidence="2 3">
    <name type="scientific">Nostoc spongiaeforme FACHB-130</name>
    <dbReference type="NCBI Taxonomy" id="1357510"/>
    <lineage>
        <taxon>Bacteria</taxon>
        <taxon>Bacillati</taxon>
        <taxon>Cyanobacteriota</taxon>
        <taxon>Cyanophyceae</taxon>
        <taxon>Nostocales</taxon>
        <taxon>Nostocaceae</taxon>
        <taxon>Nostoc</taxon>
    </lineage>
</organism>
<evidence type="ECO:0000313" key="3">
    <source>
        <dbReference type="Proteomes" id="UP000603457"/>
    </source>
</evidence>
<dbReference type="Proteomes" id="UP000603457">
    <property type="component" value="Unassembled WGS sequence"/>
</dbReference>
<gene>
    <name evidence="2" type="ORF">H6G74_21715</name>
</gene>
<evidence type="ECO:0000259" key="1">
    <source>
        <dbReference type="Pfam" id="PF01936"/>
    </source>
</evidence>
<dbReference type="Pfam" id="PF01936">
    <property type="entry name" value="NYN"/>
    <property type="match status" value="1"/>
</dbReference>
<protein>
    <submittedName>
        <fullName evidence="2">NYN domain-containing protein</fullName>
    </submittedName>
</protein>
<dbReference type="RefSeq" id="WP_190969630.1">
    <property type="nucleotide sequence ID" value="NZ_JACJTB010000034.1"/>
</dbReference>
<keyword evidence="3" id="KW-1185">Reference proteome</keyword>
<reference evidence="2 3" key="1">
    <citation type="journal article" date="2020" name="ISME J.">
        <title>Comparative genomics reveals insights into cyanobacterial evolution and habitat adaptation.</title>
        <authorList>
            <person name="Chen M.Y."/>
            <person name="Teng W.K."/>
            <person name="Zhao L."/>
            <person name="Hu C.X."/>
            <person name="Zhou Y.K."/>
            <person name="Han B.P."/>
            <person name="Song L.R."/>
            <person name="Shu W.S."/>
        </authorList>
    </citation>
    <scope>NUCLEOTIDE SEQUENCE [LARGE SCALE GENOMIC DNA]</scope>
    <source>
        <strain evidence="2 3">FACHB-130</strain>
    </source>
</reference>
<dbReference type="Gene3D" id="3.40.50.1010">
    <property type="entry name" value="5'-nuclease"/>
    <property type="match status" value="1"/>
</dbReference>
<proteinExistence type="predicted"/>
<accession>A0ABR8G127</accession>
<evidence type="ECO:0000313" key="2">
    <source>
        <dbReference type="EMBL" id="MBD2596927.1"/>
    </source>
</evidence>
<sequence length="151" mass="17340">MFEKTSWQQPLVSIYWDYQNVSNIKIAKDSLLLANSLGCINNRKVYSNWCNASKVKKALESLNFDCIHVGNKFKNAVDFKVVMDCVRDNSDIAILISGDSYCEILIDDLHSKSKKVVILAQEKSVKNSLIFLADKFYYTSELDNLFRNRLV</sequence>
<dbReference type="EMBL" id="JACJTB010000034">
    <property type="protein sequence ID" value="MBD2596927.1"/>
    <property type="molecule type" value="Genomic_DNA"/>
</dbReference>
<feature type="domain" description="NYN" evidence="1">
    <location>
        <begin position="12"/>
        <end position="138"/>
    </location>
</feature>
<comment type="caution">
    <text evidence="2">The sequence shown here is derived from an EMBL/GenBank/DDBJ whole genome shotgun (WGS) entry which is preliminary data.</text>
</comment>
<dbReference type="InterPro" id="IPR021139">
    <property type="entry name" value="NYN"/>
</dbReference>
<name>A0ABR8G127_9NOSO</name>